<organism evidence="1">
    <name type="scientific">marine sediment metagenome</name>
    <dbReference type="NCBI Taxonomy" id="412755"/>
    <lineage>
        <taxon>unclassified sequences</taxon>
        <taxon>metagenomes</taxon>
        <taxon>ecological metagenomes</taxon>
    </lineage>
</organism>
<feature type="non-terminal residue" evidence="1">
    <location>
        <position position="1"/>
    </location>
</feature>
<dbReference type="AlphaFoldDB" id="X1FPN4"/>
<name>X1FPN4_9ZZZZ</name>
<protein>
    <recommendedName>
        <fullName evidence="2">Glycosyl transferase family 1 domain-containing protein</fullName>
    </recommendedName>
</protein>
<evidence type="ECO:0000313" key="1">
    <source>
        <dbReference type="EMBL" id="GAH22733.1"/>
    </source>
</evidence>
<comment type="caution">
    <text evidence="1">The sequence shown here is derived from an EMBL/GenBank/DDBJ whole genome shotgun (WGS) entry which is preliminary data.</text>
</comment>
<reference evidence="1" key="1">
    <citation type="journal article" date="2014" name="Front. Microbiol.">
        <title>High frequency of phylogenetically diverse reductive dehalogenase-homologous genes in deep subseafloor sedimentary metagenomes.</title>
        <authorList>
            <person name="Kawai M."/>
            <person name="Futagami T."/>
            <person name="Toyoda A."/>
            <person name="Takaki Y."/>
            <person name="Nishi S."/>
            <person name="Hori S."/>
            <person name="Arai W."/>
            <person name="Tsubouchi T."/>
            <person name="Morono Y."/>
            <person name="Uchiyama I."/>
            <person name="Ito T."/>
            <person name="Fujiyama A."/>
            <person name="Inagaki F."/>
            <person name="Takami H."/>
        </authorList>
    </citation>
    <scope>NUCLEOTIDE SEQUENCE</scope>
    <source>
        <strain evidence="1">Expedition CK06-06</strain>
    </source>
</reference>
<gene>
    <name evidence="1" type="ORF">S03H2_09273</name>
</gene>
<dbReference type="EMBL" id="BARU01004679">
    <property type="protein sequence ID" value="GAH22733.1"/>
    <property type="molecule type" value="Genomic_DNA"/>
</dbReference>
<accession>X1FPN4</accession>
<sequence length="148" mass="17621">RYVVIANPESELDELYQAKKKYNFIDLKVKALPLDELYDYLYASDVLLIHRESSQKYPAVVSSSVCQLLGSGCPILFHQSNYVELHGNEIIKYRDFEDMKTKLIELFQGKFDLAIVKDFLKDYEAERIAERFIKLFEELRETRERWRK</sequence>
<evidence type="ECO:0008006" key="2">
    <source>
        <dbReference type="Google" id="ProtNLM"/>
    </source>
</evidence>
<proteinExistence type="predicted"/>